<evidence type="ECO:0000313" key="1">
    <source>
        <dbReference type="EMBL" id="KAF6746859.1"/>
    </source>
</evidence>
<dbReference type="EMBL" id="JACGCI010000087">
    <property type="protein sequence ID" value="KAF6746859.1"/>
    <property type="molecule type" value="Genomic_DNA"/>
</dbReference>
<comment type="caution">
    <text evidence="1">The sequence shown here is derived from an EMBL/GenBank/DDBJ whole genome shotgun (WGS) entry which is preliminary data.</text>
</comment>
<sequence length="219" mass="22071">MLLTRRLVRPGNPVVASSPSLKLISAPLNMGILVELACLFLATQASIAVIVPAPCSDGLPPYSPPTPTWGTITTTIIAPPGSPTPTTITLTPPTLTTTTLIPLRTPTTSTLCVSSTLACATICAIGCPPGQIVTGTKCPFCTCAKPTPLCSPTTTAPPPVITTPVPVPTESSTCVTSTLSCATNCAIGCLPPLVLTGTACGFCSCALPTPLCTATPLTK</sequence>
<accession>A0A8H6HGZ2</accession>
<dbReference type="Proteomes" id="UP000521943">
    <property type="component" value="Unassembled WGS sequence"/>
</dbReference>
<keyword evidence="2" id="KW-1185">Reference proteome</keyword>
<proteinExistence type="predicted"/>
<protein>
    <submittedName>
        <fullName evidence="1">Uncharacterized protein</fullName>
    </submittedName>
</protein>
<organism evidence="1 2">
    <name type="scientific">Ephemerocybe angulata</name>
    <dbReference type="NCBI Taxonomy" id="980116"/>
    <lineage>
        <taxon>Eukaryota</taxon>
        <taxon>Fungi</taxon>
        <taxon>Dikarya</taxon>
        <taxon>Basidiomycota</taxon>
        <taxon>Agaricomycotina</taxon>
        <taxon>Agaricomycetes</taxon>
        <taxon>Agaricomycetidae</taxon>
        <taxon>Agaricales</taxon>
        <taxon>Agaricineae</taxon>
        <taxon>Psathyrellaceae</taxon>
        <taxon>Ephemerocybe</taxon>
    </lineage>
</organism>
<reference evidence="1 2" key="1">
    <citation type="submission" date="2020-07" db="EMBL/GenBank/DDBJ databases">
        <title>Comparative genomics of pyrophilous fungi reveals a link between fire events and developmental genes.</title>
        <authorList>
            <consortium name="DOE Joint Genome Institute"/>
            <person name="Steindorff A.S."/>
            <person name="Carver A."/>
            <person name="Calhoun S."/>
            <person name="Stillman K."/>
            <person name="Liu H."/>
            <person name="Lipzen A."/>
            <person name="Pangilinan J."/>
            <person name="Labutti K."/>
            <person name="Bruns T.D."/>
            <person name="Grigoriev I.V."/>
        </authorList>
    </citation>
    <scope>NUCLEOTIDE SEQUENCE [LARGE SCALE GENOMIC DNA]</scope>
    <source>
        <strain evidence="1 2">CBS 144469</strain>
    </source>
</reference>
<evidence type="ECO:0000313" key="2">
    <source>
        <dbReference type="Proteomes" id="UP000521943"/>
    </source>
</evidence>
<dbReference type="AlphaFoldDB" id="A0A8H6HGZ2"/>
<gene>
    <name evidence="1" type="ORF">DFP72DRAFT_921372</name>
</gene>
<name>A0A8H6HGZ2_9AGAR</name>